<proteinExistence type="predicted"/>
<reference evidence="1" key="1">
    <citation type="submission" date="2023-06" db="EMBL/GenBank/DDBJ databases">
        <authorList>
            <consortium name="Lawrence Berkeley National Laboratory"/>
            <person name="Ahrendt S."/>
            <person name="Sahu N."/>
            <person name="Indic B."/>
            <person name="Wong-Bajracharya J."/>
            <person name="Merenyi Z."/>
            <person name="Ke H.-M."/>
            <person name="Monk M."/>
            <person name="Kocsube S."/>
            <person name="Drula E."/>
            <person name="Lipzen A."/>
            <person name="Balint B."/>
            <person name="Henrissat B."/>
            <person name="Andreopoulos B."/>
            <person name="Martin F.M."/>
            <person name="Harder C.B."/>
            <person name="Rigling D."/>
            <person name="Ford K.L."/>
            <person name="Foster G.D."/>
            <person name="Pangilinan J."/>
            <person name="Papanicolaou A."/>
            <person name="Barry K."/>
            <person name="LaButti K."/>
            <person name="Viragh M."/>
            <person name="Koriabine M."/>
            <person name="Yan M."/>
            <person name="Riley R."/>
            <person name="Champramary S."/>
            <person name="Plett K.L."/>
            <person name="Tsai I.J."/>
            <person name="Slot J."/>
            <person name="Sipos G."/>
            <person name="Plett J."/>
            <person name="Nagy L.G."/>
            <person name="Grigoriev I.V."/>
        </authorList>
    </citation>
    <scope>NUCLEOTIDE SEQUENCE</scope>
    <source>
        <strain evidence="1">HWK02</strain>
    </source>
</reference>
<comment type="caution">
    <text evidence="1">The sequence shown here is derived from an EMBL/GenBank/DDBJ whole genome shotgun (WGS) entry which is preliminary data.</text>
</comment>
<keyword evidence="2" id="KW-1185">Reference proteome</keyword>
<dbReference type="EMBL" id="JAUEPU010000011">
    <property type="protein sequence ID" value="KAK0498649.1"/>
    <property type="molecule type" value="Genomic_DNA"/>
</dbReference>
<sequence>MPSDAPSFNAFSFFATSTSSANAFTLFIPNQSPRETHIMYEDLRGILRPSNAYQEVEYGQQRRSAFSRIFRLKRLLKAQAL</sequence>
<evidence type="ECO:0000313" key="2">
    <source>
        <dbReference type="Proteomes" id="UP001175228"/>
    </source>
</evidence>
<organism evidence="1 2">
    <name type="scientific">Armillaria luteobubalina</name>
    <dbReference type="NCBI Taxonomy" id="153913"/>
    <lineage>
        <taxon>Eukaryota</taxon>
        <taxon>Fungi</taxon>
        <taxon>Dikarya</taxon>
        <taxon>Basidiomycota</taxon>
        <taxon>Agaricomycotina</taxon>
        <taxon>Agaricomycetes</taxon>
        <taxon>Agaricomycetidae</taxon>
        <taxon>Agaricales</taxon>
        <taxon>Marasmiineae</taxon>
        <taxon>Physalacriaceae</taxon>
        <taxon>Armillaria</taxon>
    </lineage>
</organism>
<gene>
    <name evidence="1" type="ORF">EDD18DRAFT_1158581</name>
</gene>
<protein>
    <submittedName>
        <fullName evidence="1">Uncharacterized protein</fullName>
    </submittedName>
</protein>
<accession>A0AA39QBG6</accession>
<dbReference type="Proteomes" id="UP001175228">
    <property type="component" value="Unassembled WGS sequence"/>
</dbReference>
<name>A0AA39QBG6_9AGAR</name>
<dbReference type="AlphaFoldDB" id="A0AA39QBG6"/>
<evidence type="ECO:0000313" key="1">
    <source>
        <dbReference type="EMBL" id="KAK0498649.1"/>
    </source>
</evidence>